<keyword evidence="12" id="KW-1185">Reference proteome</keyword>
<dbReference type="InterPro" id="IPR046346">
    <property type="entry name" value="Aminoacid_DH-like_N_sf"/>
</dbReference>
<dbReference type="InterPro" id="IPR037062">
    <property type="entry name" value="Malic_N_dom_sf"/>
</dbReference>
<feature type="binding site" evidence="7">
    <location>
        <position position="240"/>
    </location>
    <ligand>
        <name>a divalent metal cation</name>
        <dbReference type="ChEBI" id="CHEBI:60240"/>
    </ligand>
</feature>
<evidence type="ECO:0000313" key="11">
    <source>
        <dbReference type="EMBL" id="GFG76595.1"/>
    </source>
</evidence>
<comment type="cofactor">
    <cofactor evidence="7">
        <name>Mg(2+)</name>
        <dbReference type="ChEBI" id="CHEBI:18420"/>
    </cofactor>
    <cofactor evidence="7">
        <name>Mn(2+)</name>
        <dbReference type="ChEBI" id="CHEBI:29035"/>
    </cofactor>
    <text evidence="7">Divalent metal cations. Prefers magnesium or manganese.</text>
</comment>
<proteinExistence type="inferred from homology"/>
<dbReference type="InterPro" id="IPR012301">
    <property type="entry name" value="Malic_N_dom"/>
</dbReference>
<dbReference type="Proteomes" id="UP000465361">
    <property type="component" value="Unassembled WGS sequence"/>
</dbReference>
<gene>
    <name evidence="11" type="primary">mez</name>
    <name evidence="11" type="ORF">MBOT_39600</name>
</gene>
<dbReference type="SUPFAM" id="SSF51735">
    <property type="entry name" value="NAD(P)-binding Rossmann-fold domains"/>
    <property type="match status" value="1"/>
</dbReference>
<dbReference type="PANTHER" id="PTHR23406:SF34">
    <property type="entry name" value="NAD-DEPENDENT MALIC ENZYME, MITOCHONDRIAL"/>
    <property type="match status" value="1"/>
</dbReference>
<feature type="domain" description="Malic enzyme NAD-binding" evidence="9">
    <location>
        <begin position="265"/>
        <end position="525"/>
    </location>
</feature>
<evidence type="ECO:0000256" key="8">
    <source>
        <dbReference type="RuleBase" id="RU003427"/>
    </source>
</evidence>
<dbReference type="GO" id="GO:0005829">
    <property type="term" value="C:cytosol"/>
    <property type="evidence" value="ECO:0007669"/>
    <property type="project" value="TreeGrafter"/>
</dbReference>
<feature type="binding site" evidence="7">
    <location>
        <position position="264"/>
    </location>
    <ligand>
        <name>a divalent metal cation</name>
        <dbReference type="ChEBI" id="CHEBI:60240"/>
    </ligand>
</feature>
<feature type="domain" description="Malic enzyme N-terminal" evidence="10">
    <location>
        <begin position="73"/>
        <end position="255"/>
    </location>
</feature>
<dbReference type="GO" id="GO:0051287">
    <property type="term" value="F:NAD binding"/>
    <property type="evidence" value="ECO:0007669"/>
    <property type="project" value="InterPro"/>
</dbReference>
<feature type="binding site" evidence="6">
    <location>
        <position position="457"/>
    </location>
    <ligand>
        <name>(S)-malate</name>
        <dbReference type="ChEBI" id="CHEBI:15589"/>
    </ligand>
</feature>
<evidence type="ECO:0000259" key="10">
    <source>
        <dbReference type="SMART" id="SM01274"/>
    </source>
</evidence>
<feature type="binding site" evidence="6">
    <location>
        <position position="413"/>
    </location>
    <ligand>
        <name>(S)-malate</name>
        <dbReference type="ChEBI" id="CHEBI:15589"/>
    </ligand>
</feature>
<dbReference type="GO" id="GO:0046872">
    <property type="term" value="F:metal ion binding"/>
    <property type="evidence" value="ECO:0007669"/>
    <property type="project" value="UniProtKB-KW"/>
</dbReference>
<evidence type="ECO:0000256" key="1">
    <source>
        <dbReference type="ARBA" id="ARBA00001936"/>
    </source>
</evidence>
<reference evidence="11 12" key="1">
    <citation type="journal article" date="2019" name="Emerg. Microbes Infect.">
        <title>Comprehensive subspecies identification of 175 nontuberculous mycobacteria species based on 7547 genomic profiles.</title>
        <authorList>
            <person name="Matsumoto Y."/>
            <person name="Kinjo T."/>
            <person name="Motooka D."/>
            <person name="Nabeya D."/>
            <person name="Jung N."/>
            <person name="Uechi K."/>
            <person name="Horii T."/>
            <person name="Iida T."/>
            <person name="Fujita J."/>
            <person name="Nakamura S."/>
        </authorList>
    </citation>
    <scope>NUCLEOTIDE SEQUENCE [LARGE SCALE GENOMIC DNA]</scope>
    <source>
        <strain evidence="11 12">JCM 17322</strain>
    </source>
</reference>
<protein>
    <submittedName>
        <fullName evidence="11">NAD-dependent malic enzyme</fullName>
    </submittedName>
</protein>
<feature type="binding site" evidence="7">
    <location>
        <position position="241"/>
    </location>
    <ligand>
        <name>a divalent metal cation</name>
        <dbReference type="ChEBI" id="CHEBI:60240"/>
    </ligand>
</feature>
<dbReference type="SUPFAM" id="SSF53223">
    <property type="entry name" value="Aminoacid dehydrogenase-like, N-terminal domain"/>
    <property type="match status" value="1"/>
</dbReference>
<dbReference type="Gene3D" id="3.40.50.10380">
    <property type="entry name" value="Malic enzyme, N-terminal domain"/>
    <property type="match status" value="1"/>
</dbReference>
<evidence type="ECO:0000256" key="7">
    <source>
        <dbReference type="PIRSR" id="PIRSR000106-3"/>
    </source>
</evidence>
<evidence type="ECO:0000256" key="6">
    <source>
        <dbReference type="PIRSR" id="PIRSR000106-2"/>
    </source>
</evidence>
<dbReference type="InterPro" id="IPR012302">
    <property type="entry name" value="Malic_NAD-bd"/>
</dbReference>
<dbReference type="InterPro" id="IPR015884">
    <property type="entry name" value="Malic_enzyme_CS"/>
</dbReference>
<evidence type="ECO:0000256" key="4">
    <source>
        <dbReference type="ARBA" id="ARBA00023027"/>
    </source>
</evidence>
<comment type="cofactor">
    <cofactor evidence="1">
        <name>Mn(2+)</name>
        <dbReference type="ChEBI" id="CHEBI:29035"/>
    </cofactor>
</comment>
<keyword evidence="4" id="KW-0520">NAD</keyword>
<dbReference type="GO" id="GO:0004470">
    <property type="term" value="F:malic enzyme activity"/>
    <property type="evidence" value="ECO:0007669"/>
    <property type="project" value="InterPro"/>
</dbReference>
<name>A0A7I9Y3F4_9MYCO</name>
<comment type="similarity">
    <text evidence="2 8">Belongs to the malic enzymes family.</text>
</comment>
<dbReference type="InterPro" id="IPR036291">
    <property type="entry name" value="NAD(P)-bd_dom_sf"/>
</dbReference>
<dbReference type="Pfam" id="PF03949">
    <property type="entry name" value="Malic_M"/>
    <property type="match status" value="1"/>
</dbReference>
<feature type="active site" description="Proton acceptor" evidence="5">
    <location>
        <position position="169"/>
    </location>
</feature>
<dbReference type="RefSeq" id="WP_163760213.1">
    <property type="nucleotide sequence ID" value="NZ_BLKW01000004.1"/>
</dbReference>
<evidence type="ECO:0000256" key="5">
    <source>
        <dbReference type="PIRSR" id="PIRSR000106-1"/>
    </source>
</evidence>
<dbReference type="GO" id="GO:0006108">
    <property type="term" value="P:malate metabolic process"/>
    <property type="evidence" value="ECO:0007669"/>
    <property type="project" value="TreeGrafter"/>
</dbReference>
<evidence type="ECO:0000313" key="12">
    <source>
        <dbReference type="Proteomes" id="UP000465361"/>
    </source>
</evidence>
<organism evidence="11 12">
    <name type="scientific">Mycobacterium botniense</name>
    <dbReference type="NCBI Taxonomy" id="84962"/>
    <lineage>
        <taxon>Bacteria</taxon>
        <taxon>Bacillati</taxon>
        <taxon>Actinomycetota</taxon>
        <taxon>Actinomycetes</taxon>
        <taxon>Mycobacteriales</taxon>
        <taxon>Mycobacteriaceae</taxon>
        <taxon>Mycobacterium</taxon>
    </lineage>
</organism>
<comment type="caution">
    <text evidence="11">The sequence shown here is derived from an EMBL/GenBank/DDBJ whole genome shotgun (WGS) entry which is preliminary data.</text>
</comment>
<dbReference type="PIRSF" id="PIRSF000106">
    <property type="entry name" value="ME"/>
    <property type="match status" value="1"/>
</dbReference>
<dbReference type="SMART" id="SM00919">
    <property type="entry name" value="Malic_M"/>
    <property type="match status" value="1"/>
</dbReference>
<evidence type="ECO:0000256" key="2">
    <source>
        <dbReference type="ARBA" id="ARBA00008785"/>
    </source>
</evidence>
<keyword evidence="3 7" id="KW-0479">Metal-binding</keyword>
<sequence>MPDAVIPRIPVALATPSLNRGVGFTHEERHKLGLTGRLPPAVLTLEQQADRVWHQLQSMATDLGRNLLLDQLHYRHQLLYFKVLEDHLAELMPIVYTPTVSEAIQRFSDEYRGQRGLFLSIDRPDEIAESFETFGLGPDDVDLIVCTDAEAILGIGDWGVGGIQISVGKLALYTAGGGIDPCRTIPVVLDVGTDNEQLLADPFYLGNRHARYRGTGYDEFIRRYVETAHRLFPHAMLHFEDFGPRNAHAILDQYSSDYCVFNDDVQGTGAVVMAAVYSALRITKIPLRDQTLVVFGAGTAGVGIADQIRDAMVADGATLEQATSQIWLVDKQGLLFDDMQQLHDFQVPYAKNRETLGLNTDDTTGGIGLVDTIKVASPTILLGCSTAYGAFTREVVQAMTASTERPLIFPLSNPTSRMEARPADLLAWSDGKALVATGSPVPPVTYRGITYPISQANNALVFPGIGLGVIVAGARRVTKGMLAAAAKAIAQLANPATHGGELLPGVQNLRAVSASVAEAVYHAAVDDGVATTTHDNIVQTIHDTMWIPKYD</sequence>
<evidence type="ECO:0000256" key="3">
    <source>
        <dbReference type="ARBA" id="ARBA00022723"/>
    </source>
</evidence>
<feature type="active site" description="Proton donor" evidence="5">
    <location>
        <position position="96"/>
    </location>
</feature>
<dbReference type="AlphaFoldDB" id="A0A7I9Y3F4"/>
<accession>A0A7I9Y3F4</accession>
<dbReference type="PRINTS" id="PR00072">
    <property type="entry name" value="MALOXRDTASE"/>
</dbReference>
<dbReference type="GO" id="GO:0016616">
    <property type="term" value="F:oxidoreductase activity, acting on the CH-OH group of donors, NAD or NADP as acceptor"/>
    <property type="evidence" value="ECO:0007669"/>
    <property type="project" value="InterPro"/>
</dbReference>
<dbReference type="EMBL" id="BLKW01000004">
    <property type="protein sequence ID" value="GFG76595.1"/>
    <property type="molecule type" value="Genomic_DNA"/>
</dbReference>
<dbReference type="InterPro" id="IPR001891">
    <property type="entry name" value="Malic_OxRdtase"/>
</dbReference>
<evidence type="ECO:0000259" key="9">
    <source>
        <dbReference type="SMART" id="SM00919"/>
    </source>
</evidence>
<dbReference type="PROSITE" id="PS00331">
    <property type="entry name" value="MALIC_ENZYMES"/>
    <property type="match status" value="1"/>
</dbReference>
<dbReference type="Gene3D" id="3.40.50.720">
    <property type="entry name" value="NAD(P)-binding Rossmann-like Domain"/>
    <property type="match status" value="1"/>
</dbReference>
<dbReference type="SMART" id="SM01274">
    <property type="entry name" value="malic"/>
    <property type="match status" value="1"/>
</dbReference>
<dbReference type="Pfam" id="PF00390">
    <property type="entry name" value="malic"/>
    <property type="match status" value="1"/>
</dbReference>
<dbReference type="CDD" id="cd05312">
    <property type="entry name" value="NAD_bind_1_malic_enz"/>
    <property type="match status" value="1"/>
</dbReference>
<dbReference type="PANTHER" id="PTHR23406">
    <property type="entry name" value="MALIC ENZYME-RELATED"/>
    <property type="match status" value="1"/>
</dbReference>
<dbReference type="NCBIfam" id="NF010052">
    <property type="entry name" value="PRK13529.1"/>
    <property type="match status" value="1"/>
</dbReference>